<dbReference type="InterPro" id="IPR036101">
    <property type="entry name" value="CarD-like/TRCF_RID_sf"/>
</dbReference>
<dbReference type="Gene3D" id="3.30.2060.10">
    <property type="entry name" value="Penicillin-binding protein 1b domain"/>
    <property type="match status" value="1"/>
</dbReference>
<feature type="domain" description="Helicase ATP-binding" evidence="10">
    <location>
        <begin position="534"/>
        <end position="695"/>
    </location>
</feature>
<dbReference type="PANTHER" id="PTHR47964:SF1">
    <property type="entry name" value="ATP-DEPENDENT DNA HELICASE HOMOLOG RECG, CHLOROPLASTIC"/>
    <property type="match status" value="1"/>
</dbReference>
<dbReference type="PROSITE" id="PS51194">
    <property type="entry name" value="HELICASE_CTER"/>
    <property type="match status" value="1"/>
</dbReference>
<comment type="function">
    <text evidence="9">Couples transcription and DNA repair by recognizing RNA polymerase (RNAP) stalled at DNA lesions. Mediates ATP-dependent release of RNAP and its truncated transcript from the DNA, and recruitment of nucleotide excision repair machinery to the damaged site.</text>
</comment>
<dbReference type="InterPro" id="IPR003711">
    <property type="entry name" value="CarD-like/TRCF_RID"/>
</dbReference>
<keyword evidence="8 9" id="KW-0234">DNA repair</keyword>
<evidence type="ECO:0000259" key="11">
    <source>
        <dbReference type="PROSITE" id="PS51194"/>
    </source>
</evidence>
<dbReference type="Gene3D" id="3.90.1150.50">
    <property type="entry name" value="Transcription-repair-coupling factor, D7 domain"/>
    <property type="match status" value="1"/>
</dbReference>
<evidence type="ECO:0000256" key="1">
    <source>
        <dbReference type="ARBA" id="ARBA00022490"/>
    </source>
</evidence>
<name>A0A9D1NDI2_9FIRM</name>
<dbReference type="AlphaFoldDB" id="A0A9D1NDI2"/>
<dbReference type="HAMAP" id="MF_00969">
    <property type="entry name" value="TRCF"/>
    <property type="match status" value="1"/>
</dbReference>
<evidence type="ECO:0000256" key="3">
    <source>
        <dbReference type="ARBA" id="ARBA00022763"/>
    </source>
</evidence>
<dbReference type="Proteomes" id="UP000886861">
    <property type="component" value="Unassembled WGS sequence"/>
</dbReference>
<dbReference type="InterPro" id="IPR005118">
    <property type="entry name" value="TRCF_C"/>
</dbReference>
<evidence type="ECO:0000313" key="12">
    <source>
        <dbReference type="EMBL" id="HIV01112.1"/>
    </source>
</evidence>
<proteinExistence type="inferred from homology"/>
<keyword evidence="6 9" id="KW-0067">ATP-binding</keyword>
<evidence type="ECO:0000256" key="4">
    <source>
        <dbReference type="ARBA" id="ARBA00022801"/>
    </source>
</evidence>
<dbReference type="InterPro" id="IPR047112">
    <property type="entry name" value="RecG/Mfd"/>
</dbReference>
<dbReference type="NCBIfam" id="TIGR00580">
    <property type="entry name" value="mfd"/>
    <property type="match status" value="1"/>
</dbReference>
<dbReference type="InterPro" id="IPR004576">
    <property type="entry name" value="Mfd"/>
</dbReference>
<dbReference type="GO" id="GO:0003678">
    <property type="term" value="F:DNA helicase activity"/>
    <property type="evidence" value="ECO:0007669"/>
    <property type="project" value="TreeGrafter"/>
</dbReference>
<dbReference type="GO" id="GO:0006355">
    <property type="term" value="P:regulation of DNA-templated transcription"/>
    <property type="evidence" value="ECO:0007669"/>
    <property type="project" value="UniProtKB-UniRule"/>
</dbReference>
<dbReference type="SMART" id="SM00487">
    <property type="entry name" value="DEXDc"/>
    <property type="match status" value="1"/>
</dbReference>
<dbReference type="Pfam" id="PF17757">
    <property type="entry name" value="UvrB_inter"/>
    <property type="match status" value="1"/>
</dbReference>
<sequence length="1056" mass="119893">MNLELLLKSNELSSFLKNLEEGKKQCLFGLNAPEKGIFFSLAKRGIFVASDLVTAEKISAEASALGLENKILTSSFTNLFGIKDNSTFYDFITVILDFLTGKLNGLIVLPEVLFERVPSEEELLSSIIKLNSKLTFDKLIKLLIENGYTRVEQPSRKGQFSVRGDIIDIWSVQNSELIRAMYFGDDLEKLQLVSSDDFSLIEELEHVDIYPAVLKNLTKFNILSFNTNIFYDEPKKLVSEAENFDASLGEDKKLFLSINDVFKSQNSSLTSFNNLLSQTNFFKADSVINFKTSSPKKYLFDYRELVKDINIFVRGGYKVSLFCGSENNKEKLEKFLLENNIHSVKEDHLDAGVRLFSNYLPHSAWLLSLDSIIIGTDDLYKKNITKTSKKQKVFYTPKVGDYVVHELHGVGKCIALTRMKLSDVEKDYFVIEYAGGDKFYLPSEQAGSISAFLGSDTAPKLNKLGGAEFERIKEKVYKNVKELAINLLELYSEREKQKGYKYTEGGYLYDMFEQAFEFEETEDQLSAVNDVISDMEKGKVMDRLICGDVGYGKTEVALRAIYKAIINGKQVAFLCPTTILAEQHFATAKKRFESFMVRLAKLNRLVPEPQVKEIKKKIATGEVDLVIGTHKLLANDVAFKDLGLLVLDEEQRFGVGDKEKIKALKKDIDVLTLSATPIPRTLHMSLSGIRDISIIETPPKERLPIQTFVVEQSEELIVDACKKELARNGQILIVYNRVETIYDFSSRIKELLPDVKIGVAHGKLPQKMLEDTILKLYNGDFQILIATTLIENGVDLPLANTLIVIDSDKLGLSQLYQLRGRIGRSNRLAYAYFTFNGNKVLTEQAYKRLEAIMEFTDLGSGFKIAMRDLEIRGAGNVLGKEQHGHMEKVGYDMYCKLLQDAVKELKGEKVKEKKEIKMDVALSAFIPEDYILSEAERIRRYSEISEISSEDELLNLKSELKEGYGELPEEVENILEIALLKNLCQNEDVKRVLINSQTCKLYLYKKDEIMSERLAKLIEENKDVTVLKFEDVPIIELDLHLSPLDKVKWLINLLKN</sequence>
<dbReference type="GO" id="GO:0000716">
    <property type="term" value="P:transcription-coupled nucleotide-excision repair, DNA damage recognition"/>
    <property type="evidence" value="ECO:0007669"/>
    <property type="project" value="UniProtKB-UniRule"/>
</dbReference>
<keyword evidence="5" id="KW-0347">Helicase</keyword>
<evidence type="ECO:0000256" key="9">
    <source>
        <dbReference type="HAMAP-Rule" id="MF_00969"/>
    </source>
</evidence>
<dbReference type="PANTHER" id="PTHR47964">
    <property type="entry name" value="ATP-DEPENDENT DNA HELICASE HOMOLOG RECG, CHLOROPLASTIC"/>
    <property type="match status" value="1"/>
</dbReference>
<dbReference type="Pfam" id="PF02559">
    <property type="entry name" value="CarD_TRCF_RID"/>
    <property type="match status" value="1"/>
</dbReference>
<dbReference type="InterPro" id="IPR037235">
    <property type="entry name" value="TRCF-like_C_D7"/>
</dbReference>
<dbReference type="GO" id="GO:0005524">
    <property type="term" value="F:ATP binding"/>
    <property type="evidence" value="ECO:0007669"/>
    <property type="project" value="UniProtKB-UniRule"/>
</dbReference>
<dbReference type="SUPFAM" id="SSF141259">
    <property type="entry name" value="CarD-like"/>
    <property type="match status" value="1"/>
</dbReference>
<dbReference type="Gene3D" id="2.40.10.170">
    <property type="match status" value="1"/>
</dbReference>
<dbReference type="Gene3D" id="3.40.50.300">
    <property type="entry name" value="P-loop containing nucleotide triphosphate hydrolases"/>
    <property type="match status" value="2"/>
</dbReference>
<comment type="similarity">
    <text evidence="9">In the C-terminal section; belongs to the helicase family. RecG subfamily.</text>
</comment>
<reference evidence="12" key="2">
    <citation type="journal article" date="2021" name="PeerJ">
        <title>Extensive microbial diversity within the chicken gut microbiome revealed by metagenomics and culture.</title>
        <authorList>
            <person name="Gilroy R."/>
            <person name="Ravi A."/>
            <person name="Getino M."/>
            <person name="Pursley I."/>
            <person name="Horton D.L."/>
            <person name="Alikhan N.F."/>
            <person name="Baker D."/>
            <person name="Gharbi K."/>
            <person name="Hall N."/>
            <person name="Watson M."/>
            <person name="Adriaenssens E.M."/>
            <person name="Foster-Nyarko E."/>
            <person name="Jarju S."/>
            <person name="Secka A."/>
            <person name="Antonio M."/>
            <person name="Oren A."/>
            <person name="Chaudhuri R.R."/>
            <person name="La Ragione R."/>
            <person name="Hildebrand F."/>
            <person name="Pallen M.J."/>
        </authorList>
    </citation>
    <scope>NUCLEOTIDE SEQUENCE</scope>
    <source>
        <strain evidence="12">CHK186-9395</strain>
    </source>
</reference>
<dbReference type="SUPFAM" id="SSF52540">
    <property type="entry name" value="P-loop containing nucleoside triphosphate hydrolases"/>
    <property type="match status" value="3"/>
</dbReference>
<dbReference type="Pfam" id="PF03461">
    <property type="entry name" value="TRCF"/>
    <property type="match status" value="1"/>
</dbReference>
<evidence type="ECO:0000256" key="8">
    <source>
        <dbReference type="ARBA" id="ARBA00023204"/>
    </source>
</evidence>
<dbReference type="PROSITE" id="PS51192">
    <property type="entry name" value="HELICASE_ATP_BIND_1"/>
    <property type="match status" value="1"/>
</dbReference>
<dbReference type="GO" id="GO:0005737">
    <property type="term" value="C:cytoplasm"/>
    <property type="evidence" value="ECO:0007669"/>
    <property type="project" value="UniProtKB-SubCell"/>
</dbReference>
<dbReference type="CDD" id="cd17991">
    <property type="entry name" value="DEXHc_TRCF"/>
    <property type="match status" value="1"/>
</dbReference>
<dbReference type="SMART" id="SM00982">
    <property type="entry name" value="TRCF"/>
    <property type="match status" value="1"/>
</dbReference>
<keyword evidence="2 9" id="KW-0547">Nucleotide-binding</keyword>
<evidence type="ECO:0000259" key="10">
    <source>
        <dbReference type="PROSITE" id="PS51192"/>
    </source>
</evidence>
<feature type="domain" description="Helicase C-terminal" evidence="11">
    <location>
        <begin position="704"/>
        <end position="870"/>
    </location>
</feature>
<dbReference type="InterPro" id="IPR011545">
    <property type="entry name" value="DEAD/DEAH_box_helicase_dom"/>
</dbReference>
<keyword evidence="4 9" id="KW-0378">Hydrolase</keyword>
<comment type="similarity">
    <text evidence="9">In the N-terminal section; belongs to the UvrB family.</text>
</comment>
<evidence type="ECO:0000256" key="5">
    <source>
        <dbReference type="ARBA" id="ARBA00022806"/>
    </source>
</evidence>
<accession>A0A9D1NDI2</accession>
<dbReference type="SMART" id="SM00490">
    <property type="entry name" value="HELICc"/>
    <property type="match status" value="1"/>
</dbReference>
<dbReference type="EMBL" id="DVOJ01000004">
    <property type="protein sequence ID" value="HIV01112.1"/>
    <property type="molecule type" value="Genomic_DNA"/>
</dbReference>
<dbReference type="Pfam" id="PF00270">
    <property type="entry name" value="DEAD"/>
    <property type="match status" value="1"/>
</dbReference>
<dbReference type="GO" id="GO:0016787">
    <property type="term" value="F:hydrolase activity"/>
    <property type="evidence" value="ECO:0007669"/>
    <property type="project" value="UniProtKB-KW"/>
</dbReference>
<evidence type="ECO:0000313" key="13">
    <source>
        <dbReference type="Proteomes" id="UP000886861"/>
    </source>
</evidence>
<comment type="subcellular location">
    <subcellularLocation>
        <location evidence="9">Cytoplasm</location>
    </subcellularLocation>
</comment>
<dbReference type="InterPro" id="IPR027417">
    <property type="entry name" value="P-loop_NTPase"/>
</dbReference>
<keyword evidence="7 9" id="KW-0238">DNA-binding</keyword>
<evidence type="ECO:0000256" key="6">
    <source>
        <dbReference type="ARBA" id="ARBA00022840"/>
    </source>
</evidence>
<dbReference type="SUPFAM" id="SSF143517">
    <property type="entry name" value="TRCF domain-like"/>
    <property type="match status" value="1"/>
</dbReference>
<keyword evidence="1 9" id="KW-0963">Cytoplasm</keyword>
<comment type="caution">
    <text evidence="12">The sequence shown here is derived from an EMBL/GenBank/DDBJ whole genome shotgun (WGS) entry which is preliminary data.</text>
</comment>
<keyword evidence="3 9" id="KW-0227">DNA damage</keyword>
<reference evidence="12" key="1">
    <citation type="submission" date="2020-10" db="EMBL/GenBank/DDBJ databases">
        <authorList>
            <person name="Gilroy R."/>
        </authorList>
    </citation>
    <scope>NUCLEOTIDE SEQUENCE</scope>
    <source>
        <strain evidence="12">CHK186-9395</strain>
    </source>
</reference>
<dbReference type="SMART" id="SM01058">
    <property type="entry name" value="CarD_TRCF"/>
    <property type="match status" value="1"/>
</dbReference>
<dbReference type="InterPro" id="IPR001650">
    <property type="entry name" value="Helicase_C-like"/>
</dbReference>
<protein>
    <recommendedName>
        <fullName evidence="9">Transcription-repair-coupling factor</fullName>
        <shortName evidence="9">TRCF</shortName>
        <ecNumber evidence="9">3.6.4.-</ecNumber>
    </recommendedName>
</protein>
<dbReference type="EC" id="3.6.4.-" evidence="9"/>
<dbReference type="InterPro" id="IPR014001">
    <property type="entry name" value="Helicase_ATP-bd"/>
</dbReference>
<dbReference type="GO" id="GO:0003684">
    <property type="term" value="F:damaged DNA binding"/>
    <property type="evidence" value="ECO:0007669"/>
    <property type="project" value="InterPro"/>
</dbReference>
<gene>
    <name evidence="9 12" type="primary">mfd</name>
    <name evidence="12" type="ORF">IAA62_00950</name>
</gene>
<evidence type="ECO:0000256" key="2">
    <source>
        <dbReference type="ARBA" id="ARBA00022741"/>
    </source>
</evidence>
<evidence type="ECO:0000256" key="7">
    <source>
        <dbReference type="ARBA" id="ARBA00023125"/>
    </source>
</evidence>
<organism evidence="12 13">
    <name type="scientific">Candidatus Caccopulliclostridium gallistercoris</name>
    <dbReference type="NCBI Taxonomy" id="2840719"/>
    <lineage>
        <taxon>Bacteria</taxon>
        <taxon>Bacillati</taxon>
        <taxon>Bacillota</taxon>
        <taxon>Clostridia</taxon>
        <taxon>Candidatus Caccopulliclostridium</taxon>
    </lineage>
</organism>
<dbReference type="InterPro" id="IPR041471">
    <property type="entry name" value="UvrB_inter"/>
</dbReference>
<dbReference type="Pfam" id="PF00271">
    <property type="entry name" value="Helicase_C"/>
    <property type="match status" value="1"/>
</dbReference>